<gene>
    <name evidence="2" type="ORF">SYYSPA8_37015</name>
</gene>
<proteinExistence type="predicted"/>
<evidence type="ECO:0000313" key="3">
    <source>
        <dbReference type="Proteomes" id="UP001291653"/>
    </source>
</evidence>
<geneLocation type="plasmid" evidence="2 3">
    <name>pYSPA8-1</name>
</geneLocation>
<dbReference type="AlphaFoldDB" id="A0AA86M7A3"/>
<feature type="compositionally biased region" description="Basic and acidic residues" evidence="1">
    <location>
        <begin position="133"/>
        <end position="142"/>
    </location>
</feature>
<dbReference type="EMBL" id="LC735414">
    <property type="protein sequence ID" value="BDT39521.1"/>
    <property type="molecule type" value="Genomic_DNA"/>
</dbReference>
<evidence type="ECO:0000256" key="1">
    <source>
        <dbReference type="SAM" id="MobiDB-lite"/>
    </source>
</evidence>
<name>A0AA86M7A3_9ACTN</name>
<accession>A0AA86M7A3</accession>
<keyword evidence="3" id="KW-1185">Reference proteome</keyword>
<keyword evidence="2" id="KW-0614">Plasmid</keyword>
<sequence length="152" mass="16142">MTVTIYAYRCPYCDDGDMGDSVGRCLHCAGAGRITRDDAAGIPEQDLVRLPVPPGVAKRACGGCATRPGSPEREDGRDPGEDMPFWCHVGMGHAYGGEYRPAGFVTGPGGEEFPLGALVCAGWWAKATGSPMPREEFRDDSPQKNPRALGSP</sequence>
<evidence type="ECO:0000313" key="2">
    <source>
        <dbReference type="EMBL" id="BDT39521.1"/>
    </source>
</evidence>
<feature type="region of interest" description="Disordered" evidence="1">
    <location>
        <begin position="129"/>
        <end position="152"/>
    </location>
</feature>
<organism evidence="2 3">
    <name type="scientific">Streptomyces yaizuensis</name>
    <dbReference type="NCBI Taxonomy" id="2989713"/>
    <lineage>
        <taxon>Bacteria</taxon>
        <taxon>Bacillati</taxon>
        <taxon>Actinomycetota</taxon>
        <taxon>Actinomycetes</taxon>
        <taxon>Kitasatosporales</taxon>
        <taxon>Streptomycetaceae</taxon>
        <taxon>Streptomyces</taxon>
    </lineage>
</organism>
<dbReference type="Proteomes" id="UP001291653">
    <property type="component" value="Plasmid pYSPA8-1"/>
</dbReference>
<dbReference type="RefSeq" id="WP_323452004.1">
    <property type="nucleotide sequence ID" value="NZ_LC735414.1"/>
</dbReference>
<feature type="region of interest" description="Disordered" evidence="1">
    <location>
        <begin position="61"/>
        <end position="83"/>
    </location>
</feature>
<reference evidence="2 3" key="1">
    <citation type="submission" date="2022-10" db="EMBL/GenBank/DDBJ databases">
        <title>Draft genome sequence of Streptomyces sp. YSPA8.</title>
        <authorList>
            <person name="Moriuchi R."/>
            <person name="Dohra H."/>
            <person name="Yamamura H."/>
            <person name="Kodani S."/>
        </authorList>
    </citation>
    <scope>NUCLEOTIDE SEQUENCE [LARGE SCALE GENOMIC DNA]</scope>
    <source>
        <strain evidence="2 3">YSPA8</strain>
        <plasmid evidence="2 3">pYSPA8-1</plasmid>
    </source>
</reference>
<feature type="compositionally biased region" description="Basic and acidic residues" evidence="1">
    <location>
        <begin position="70"/>
        <end position="80"/>
    </location>
</feature>
<protein>
    <submittedName>
        <fullName evidence="2">Uncharacterized protein</fullName>
    </submittedName>
</protein>